<dbReference type="EMBL" id="JAIZAY010000006">
    <property type="protein sequence ID" value="KAJ8040179.1"/>
    <property type="molecule type" value="Genomic_DNA"/>
</dbReference>
<dbReference type="Gene3D" id="3.10.100.10">
    <property type="entry name" value="Mannose-Binding Protein A, subunit A"/>
    <property type="match status" value="1"/>
</dbReference>
<keyword evidence="1" id="KW-1015">Disulfide bond</keyword>
<organism evidence="3 4">
    <name type="scientific">Holothuria leucospilota</name>
    <name type="common">Black long sea cucumber</name>
    <name type="synonym">Mertensiothuria leucospilota</name>
    <dbReference type="NCBI Taxonomy" id="206669"/>
    <lineage>
        <taxon>Eukaryota</taxon>
        <taxon>Metazoa</taxon>
        <taxon>Echinodermata</taxon>
        <taxon>Eleutherozoa</taxon>
        <taxon>Echinozoa</taxon>
        <taxon>Holothuroidea</taxon>
        <taxon>Aspidochirotacea</taxon>
        <taxon>Aspidochirotida</taxon>
        <taxon>Holothuriidae</taxon>
        <taxon>Holothuria</taxon>
    </lineage>
</organism>
<dbReference type="InterPro" id="IPR016186">
    <property type="entry name" value="C-type_lectin-like/link_sf"/>
</dbReference>
<dbReference type="InterPro" id="IPR018378">
    <property type="entry name" value="C-type_lectin_CS"/>
</dbReference>
<dbReference type="PROSITE" id="PS50041">
    <property type="entry name" value="C_TYPE_LECTIN_2"/>
    <property type="match status" value="1"/>
</dbReference>
<protein>
    <submittedName>
        <fullName evidence="3">Perlucin</fullName>
    </submittedName>
</protein>
<dbReference type="InterPro" id="IPR050111">
    <property type="entry name" value="C-type_lectin/snaclec_domain"/>
</dbReference>
<evidence type="ECO:0000256" key="1">
    <source>
        <dbReference type="ARBA" id="ARBA00023157"/>
    </source>
</evidence>
<sequence length="104" mass="12273">MMGEGAHLVFMESELEDKEVSRMVKIISEPRQRWWIGLTDKDSEGVWKWYNVSTNYTNWGDGQPSNNGGEENCVEINKDENDHVYWNDISCSRKFWFICEKGFL</sequence>
<dbReference type="Pfam" id="PF00059">
    <property type="entry name" value="Lectin_C"/>
    <property type="match status" value="1"/>
</dbReference>
<dbReference type="InterPro" id="IPR001304">
    <property type="entry name" value="C-type_lectin-like"/>
</dbReference>
<comment type="caution">
    <text evidence="3">The sequence shown here is derived from an EMBL/GenBank/DDBJ whole genome shotgun (WGS) entry which is preliminary data.</text>
</comment>
<dbReference type="PANTHER" id="PTHR22803">
    <property type="entry name" value="MANNOSE, PHOSPHOLIPASE, LECTIN RECEPTOR RELATED"/>
    <property type="match status" value="1"/>
</dbReference>
<dbReference type="PROSITE" id="PS00615">
    <property type="entry name" value="C_TYPE_LECTIN_1"/>
    <property type="match status" value="1"/>
</dbReference>
<dbReference type="SUPFAM" id="SSF56436">
    <property type="entry name" value="C-type lectin-like"/>
    <property type="match status" value="1"/>
</dbReference>
<reference evidence="3" key="1">
    <citation type="submission" date="2021-10" db="EMBL/GenBank/DDBJ databases">
        <title>Tropical sea cucumber genome reveals ecological adaptation and Cuvierian tubules defense mechanism.</title>
        <authorList>
            <person name="Chen T."/>
        </authorList>
    </citation>
    <scope>NUCLEOTIDE SEQUENCE</scope>
    <source>
        <strain evidence="3">Nanhai2018</strain>
        <tissue evidence="3">Muscle</tissue>
    </source>
</reference>
<dbReference type="OrthoDB" id="6337382at2759"/>
<feature type="domain" description="C-type lectin" evidence="2">
    <location>
        <begin position="1"/>
        <end position="100"/>
    </location>
</feature>
<evidence type="ECO:0000259" key="2">
    <source>
        <dbReference type="PROSITE" id="PS50041"/>
    </source>
</evidence>
<proteinExistence type="predicted"/>
<evidence type="ECO:0000313" key="3">
    <source>
        <dbReference type="EMBL" id="KAJ8040179.1"/>
    </source>
</evidence>
<dbReference type="SMART" id="SM00034">
    <property type="entry name" value="CLECT"/>
    <property type="match status" value="1"/>
</dbReference>
<dbReference type="AlphaFoldDB" id="A0A9Q1C8P4"/>
<keyword evidence="4" id="KW-1185">Reference proteome</keyword>
<gene>
    <name evidence="3" type="ORF">HOLleu_14400</name>
</gene>
<dbReference type="Proteomes" id="UP001152320">
    <property type="component" value="Chromosome 6"/>
</dbReference>
<dbReference type="InterPro" id="IPR016187">
    <property type="entry name" value="CTDL_fold"/>
</dbReference>
<name>A0A9Q1C8P4_HOLLE</name>
<evidence type="ECO:0000313" key="4">
    <source>
        <dbReference type="Proteomes" id="UP001152320"/>
    </source>
</evidence>
<accession>A0A9Q1C8P4</accession>